<evidence type="ECO:0000313" key="8">
    <source>
        <dbReference type="EMBL" id="KAB7661939.1"/>
    </source>
</evidence>
<evidence type="ECO:0000256" key="1">
    <source>
        <dbReference type="ARBA" id="ARBA00001917"/>
    </source>
</evidence>
<dbReference type="EMBL" id="WEHX01000013">
    <property type="protein sequence ID" value="KAB7661939.1"/>
    <property type="molecule type" value="Genomic_DNA"/>
</dbReference>
<evidence type="ECO:0000256" key="2">
    <source>
        <dbReference type="ARBA" id="ARBA00007118"/>
    </source>
</evidence>
<feature type="domain" description="Nitroreductase" evidence="7">
    <location>
        <begin position="11"/>
        <end position="192"/>
    </location>
</feature>
<reference evidence="8 9" key="1">
    <citation type="submission" date="2019-10" db="EMBL/GenBank/DDBJ databases">
        <title>Genome diversity of Sutterella seckii.</title>
        <authorList>
            <person name="Chaplin A.V."/>
            <person name="Sokolova S.R."/>
            <person name="Mosin K.A."/>
            <person name="Ivanova E.L."/>
            <person name="Kochetkova T.O."/>
            <person name="Goltsov A.Y."/>
            <person name="Trofimov D.Y."/>
            <person name="Efimov B.A."/>
        </authorList>
    </citation>
    <scope>NUCLEOTIDE SEQUENCE [LARGE SCALE GENOMIC DNA]</scope>
    <source>
        <strain evidence="8 9">ASD393</strain>
    </source>
</reference>
<comment type="similarity">
    <text evidence="2">Belongs to the nitroreductase family.</text>
</comment>
<comment type="cofactor">
    <cofactor evidence="1">
        <name>FMN</name>
        <dbReference type="ChEBI" id="CHEBI:58210"/>
    </cofactor>
</comment>
<keyword evidence="5" id="KW-0521">NADP</keyword>
<keyword evidence="3" id="KW-0285">Flavoprotein</keyword>
<dbReference type="PANTHER" id="PTHR43673:SF2">
    <property type="entry name" value="NITROREDUCTASE"/>
    <property type="match status" value="1"/>
</dbReference>
<evidence type="ECO:0000256" key="3">
    <source>
        <dbReference type="ARBA" id="ARBA00022630"/>
    </source>
</evidence>
<comment type="caution">
    <text evidence="8">The sequence shown here is derived from an EMBL/GenBank/DDBJ whole genome shotgun (WGS) entry which is preliminary data.</text>
</comment>
<evidence type="ECO:0000259" key="7">
    <source>
        <dbReference type="Pfam" id="PF00881"/>
    </source>
</evidence>
<sequence>MEKNVFLRLAEERYTTKHYNGKMIPREQFATLCEIFRLAPTSVNAQAWHFFTAHTAEARAKLLPALPDFNHDRVTGASDVVVFTVPTKLTDAHFERVLEKEAADGRFPNDEIRKQQDQGRRYFAGLHMGSEKDLVEWEARQAYIGMGIMLYAAAGMGIDSTCLEGVDFKKVDEILGLREKGLTAVVLLSLGYRNPNDGNAMRPKSRLTTEELFTEIK</sequence>
<dbReference type="PANTHER" id="PTHR43673">
    <property type="entry name" value="NAD(P)H NITROREDUCTASE YDGI-RELATED"/>
    <property type="match status" value="1"/>
</dbReference>
<name>A0A6I1ESU7_9BURK</name>
<dbReference type="InterPro" id="IPR033878">
    <property type="entry name" value="NfsB-like"/>
</dbReference>
<accession>A0A6I1ESU7</accession>
<dbReference type="InterPro" id="IPR000415">
    <property type="entry name" value="Nitroreductase-like"/>
</dbReference>
<keyword evidence="6" id="KW-0560">Oxidoreductase</keyword>
<evidence type="ECO:0000256" key="4">
    <source>
        <dbReference type="ARBA" id="ARBA00022643"/>
    </source>
</evidence>
<organism evidence="8 9">
    <name type="scientific">Sutterella seckii</name>
    <dbReference type="NCBI Taxonomy" id="1944635"/>
    <lineage>
        <taxon>Bacteria</taxon>
        <taxon>Pseudomonadati</taxon>
        <taxon>Pseudomonadota</taxon>
        <taxon>Betaproteobacteria</taxon>
        <taxon>Burkholderiales</taxon>
        <taxon>Sutterellaceae</taxon>
        <taxon>Sutterella</taxon>
    </lineage>
</organism>
<dbReference type="Gene3D" id="3.40.109.10">
    <property type="entry name" value="NADH Oxidase"/>
    <property type="match status" value="1"/>
</dbReference>
<evidence type="ECO:0000313" key="9">
    <source>
        <dbReference type="Proteomes" id="UP000430564"/>
    </source>
</evidence>
<dbReference type="SUPFAM" id="SSF55469">
    <property type="entry name" value="FMN-dependent nitroreductase-like"/>
    <property type="match status" value="1"/>
</dbReference>
<gene>
    <name evidence="8" type="ORF">GBM95_03830</name>
</gene>
<dbReference type="Proteomes" id="UP000430564">
    <property type="component" value="Unassembled WGS sequence"/>
</dbReference>
<dbReference type="RefSeq" id="WP_152157871.1">
    <property type="nucleotide sequence ID" value="NZ_WEHX01000013.1"/>
</dbReference>
<dbReference type="OrthoDB" id="9809288at2"/>
<keyword evidence="4" id="KW-0288">FMN</keyword>
<protein>
    <submittedName>
        <fullName evidence="8">NAD(P)H-dependent oxidoreductase</fullName>
    </submittedName>
</protein>
<evidence type="ECO:0000256" key="5">
    <source>
        <dbReference type="ARBA" id="ARBA00022857"/>
    </source>
</evidence>
<proteinExistence type="inferred from homology"/>
<evidence type="ECO:0000256" key="6">
    <source>
        <dbReference type="ARBA" id="ARBA00023002"/>
    </source>
</evidence>
<dbReference type="GO" id="GO:0016491">
    <property type="term" value="F:oxidoreductase activity"/>
    <property type="evidence" value="ECO:0007669"/>
    <property type="project" value="UniProtKB-KW"/>
</dbReference>
<dbReference type="CDD" id="cd02149">
    <property type="entry name" value="NfsB-like"/>
    <property type="match status" value="1"/>
</dbReference>
<dbReference type="AlphaFoldDB" id="A0A6I1ESU7"/>
<dbReference type="InterPro" id="IPR029479">
    <property type="entry name" value="Nitroreductase"/>
</dbReference>
<dbReference type="Pfam" id="PF00881">
    <property type="entry name" value="Nitroreductase"/>
    <property type="match status" value="1"/>
</dbReference>